<keyword evidence="5" id="KW-0238">DNA-binding</keyword>
<dbReference type="PANTHER" id="PTHR33202:SF6">
    <property type="entry name" value="ZINC UPTAKE REGULATION PROTEIN"/>
    <property type="match status" value="1"/>
</dbReference>
<feature type="binding site" evidence="7">
    <location>
        <position position="158"/>
    </location>
    <ligand>
        <name>Zn(2+)</name>
        <dbReference type="ChEBI" id="CHEBI:29105"/>
    </ligand>
</feature>
<evidence type="ECO:0000256" key="7">
    <source>
        <dbReference type="PIRSR" id="PIRSR602481-1"/>
    </source>
</evidence>
<comment type="similarity">
    <text evidence="1">Belongs to the Fur family.</text>
</comment>
<evidence type="ECO:0000256" key="2">
    <source>
        <dbReference type="ARBA" id="ARBA00022491"/>
    </source>
</evidence>
<evidence type="ECO:0000256" key="6">
    <source>
        <dbReference type="ARBA" id="ARBA00023163"/>
    </source>
</evidence>
<dbReference type="Pfam" id="PF01475">
    <property type="entry name" value="FUR"/>
    <property type="match status" value="1"/>
</dbReference>
<dbReference type="GO" id="GO:0008270">
    <property type="term" value="F:zinc ion binding"/>
    <property type="evidence" value="ECO:0007669"/>
    <property type="project" value="TreeGrafter"/>
</dbReference>
<dbReference type="Gene3D" id="1.10.10.10">
    <property type="entry name" value="Winged helix-like DNA-binding domain superfamily/Winged helix DNA-binding domain"/>
    <property type="match status" value="1"/>
</dbReference>
<dbReference type="InterPro" id="IPR043135">
    <property type="entry name" value="Fur_C"/>
</dbReference>
<dbReference type="STRING" id="1122189.SAMN02745165_01549"/>
<dbReference type="GO" id="GO:1900376">
    <property type="term" value="P:regulation of secondary metabolite biosynthetic process"/>
    <property type="evidence" value="ECO:0007669"/>
    <property type="project" value="TreeGrafter"/>
</dbReference>
<dbReference type="CDD" id="cd07153">
    <property type="entry name" value="Fur_like"/>
    <property type="match status" value="1"/>
</dbReference>
<gene>
    <name evidence="8" type="ORF">SAMN02745165_01549</name>
</gene>
<dbReference type="InterPro" id="IPR036390">
    <property type="entry name" value="WH_DNA-bd_sf"/>
</dbReference>
<reference evidence="8 9" key="1">
    <citation type="submission" date="2016-11" db="EMBL/GenBank/DDBJ databases">
        <authorList>
            <person name="Jaros S."/>
            <person name="Januszkiewicz K."/>
            <person name="Wedrychowicz H."/>
        </authorList>
    </citation>
    <scope>NUCLEOTIDE SEQUENCE [LARGE SCALE GENOMIC DNA]</scope>
    <source>
        <strain evidence="8 9">DSM 5091</strain>
    </source>
</reference>
<dbReference type="InterPro" id="IPR002481">
    <property type="entry name" value="FUR"/>
</dbReference>
<keyword evidence="7" id="KW-0479">Metal-binding</keyword>
<sequence>MSDPSATMLRCAQGDHQLCIKAAINKAEQLCAQQNQRFTAIRRRVLELVWRQHKPIGAYEVLDLLQKENRTAPPTVYRALDFLQQMGLVHRIESLNAYVGCSHPEHPHDGQFLICKQCHSMAELDIPEVADAIEKSAAASGFIAAKKTIEVIGLCSACRNRTDNA</sequence>
<feature type="binding site" evidence="7">
    <location>
        <position position="115"/>
    </location>
    <ligand>
        <name>Zn(2+)</name>
        <dbReference type="ChEBI" id="CHEBI:29105"/>
    </ligand>
</feature>
<dbReference type="InterPro" id="IPR036388">
    <property type="entry name" value="WH-like_DNA-bd_sf"/>
</dbReference>
<dbReference type="PANTHER" id="PTHR33202">
    <property type="entry name" value="ZINC UPTAKE REGULATION PROTEIN"/>
    <property type="match status" value="1"/>
</dbReference>
<dbReference type="SUPFAM" id="SSF46785">
    <property type="entry name" value="Winged helix' DNA-binding domain"/>
    <property type="match status" value="1"/>
</dbReference>
<dbReference type="AlphaFoldDB" id="A0A1M6GH29"/>
<dbReference type="GO" id="GO:0000976">
    <property type="term" value="F:transcription cis-regulatory region binding"/>
    <property type="evidence" value="ECO:0007669"/>
    <property type="project" value="TreeGrafter"/>
</dbReference>
<evidence type="ECO:0000256" key="3">
    <source>
        <dbReference type="ARBA" id="ARBA00022833"/>
    </source>
</evidence>
<feature type="binding site" evidence="7">
    <location>
        <position position="118"/>
    </location>
    <ligand>
        <name>Zn(2+)</name>
        <dbReference type="ChEBI" id="CHEBI:29105"/>
    </ligand>
</feature>
<accession>A0A1M6GH29</accession>
<keyword evidence="4" id="KW-0805">Transcription regulation</keyword>
<keyword evidence="3 7" id="KW-0862">Zinc</keyword>
<evidence type="ECO:0000256" key="5">
    <source>
        <dbReference type="ARBA" id="ARBA00023125"/>
    </source>
</evidence>
<evidence type="ECO:0000313" key="9">
    <source>
        <dbReference type="Proteomes" id="UP000184171"/>
    </source>
</evidence>
<feature type="binding site" evidence="7">
    <location>
        <position position="155"/>
    </location>
    <ligand>
        <name>Zn(2+)</name>
        <dbReference type="ChEBI" id="CHEBI:29105"/>
    </ligand>
</feature>
<keyword evidence="2" id="KW-0678">Repressor</keyword>
<dbReference type="EMBL" id="FQZT01000004">
    <property type="protein sequence ID" value="SHJ09276.1"/>
    <property type="molecule type" value="Genomic_DNA"/>
</dbReference>
<dbReference type="Gene3D" id="3.30.1490.190">
    <property type="match status" value="1"/>
</dbReference>
<protein>
    <submittedName>
        <fullName evidence="8">Fur family transcriptional regulator, zinc uptake regulator</fullName>
    </submittedName>
</protein>
<evidence type="ECO:0000256" key="4">
    <source>
        <dbReference type="ARBA" id="ARBA00023015"/>
    </source>
</evidence>
<keyword evidence="6" id="KW-0804">Transcription</keyword>
<dbReference type="GO" id="GO:0045892">
    <property type="term" value="P:negative regulation of DNA-templated transcription"/>
    <property type="evidence" value="ECO:0007669"/>
    <property type="project" value="TreeGrafter"/>
</dbReference>
<evidence type="ECO:0000313" key="8">
    <source>
        <dbReference type="EMBL" id="SHJ09276.1"/>
    </source>
</evidence>
<evidence type="ECO:0000256" key="1">
    <source>
        <dbReference type="ARBA" id="ARBA00007957"/>
    </source>
</evidence>
<organism evidence="8 9">
    <name type="scientific">Malonomonas rubra DSM 5091</name>
    <dbReference type="NCBI Taxonomy" id="1122189"/>
    <lineage>
        <taxon>Bacteria</taxon>
        <taxon>Pseudomonadati</taxon>
        <taxon>Thermodesulfobacteriota</taxon>
        <taxon>Desulfuromonadia</taxon>
        <taxon>Desulfuromonadales</taxon>
        <taxon>Geopsychrobacteraceae</taxon>
        <taxon>Malonomonas</taxon>
    </lineage>
</organism>
<dbReference type="FunFam" id="3.30.1490.190:FF:000007">
    <property type="entry name" value="Fur family transcriptional regulator"/>
    <property type="match status" value="1"/>
</dbReference>
<dbReference type="GO" id="GO:0005829">
    <property type="term" value="C:cytosol"/>
    <property type="evidence" value="ECO:0007669"/>
    <property type="project" value="TreeGrafter"/>
</dbReference>
<keyword evidence="9" id="KW-1185">Reference proteome</keyword>
<name>A0A1M6GH29_MALRU</name>
<comment type="cofactor">
    <cofactor evidence="7">
        <name>Zn(2+)</name>
        <dbReference type="ChEBI" id="CHEBI:29105"/>
    </cofactor>
    <text evidence="7">Binds 1 zinc ion per subunit.</text>
</comment>
<dbReference type="RefSeq" id="WP_072907521.1">
    <property type="nucleotide sequence ID" value="NZ_FQZT01000004.1"/>
</dbReference>
<dbReference type="GO" id="GO:0003700">
    <property type="term" value="F:DNA-binding transcription factor activity"/>
    <property type="evidence" value="ECO:0007669"/>
    <property type="project" value="InterPro"/>
</dbReference>
<proteinExistence type="inferred from homology"/>
<dbReference type="Proteomes" id="UP000184171">
    <property type="component" value="Unassembled WGS sequence"/>
</dbReference>